<keyword evidence="8" id="KW-1185">Reference proteome</keyword>
<feature type="transmembrane region" description="Helical" evidence="5">
    <location>
        <begin position="430"/>
        <end position="450"/>
    </location>
</feature>
<dbReference type="AlphaFoldDB" id="A0A917S469"/>
<feature type="transmembrane region" description="Helical" evidence="5">
    <location>
        <begin position="238"/>
        <end position="262"/>
    </location>
</feature>
<evidence type="ECO:0000256" key="1">
    <source>
        <dbReference type="ARBA" id="ARBA00004141"/>
    </source>
</evidence>
<dbReference type="PANTHER" id="PTHR42770:SF11">
    <property type="entry name" value="INNER MEMBRANE TRANSPORT PROTEIN YBAT"/>
    <property type="match status" value="1"/>
</dbReference>
<evidence type="ECO:0000259" key="6">
    <source>
        <dbReference type="Pfam" id="PF00324"/>
    </source>
</evidence>
<feature type="transmembrane region" description="Helical" evidence="5">
    <location>
        <begin position="282"/>
        <end position="315"/>
    </location>
</feature>
<comment type="subcellular location">
    <subcellularLocation>
        <location evidence="1">Membrane</location>
        <topology evidence="1">Multi-pass membrane protein</topology>
    </subcellularLocation>
</comment>
<proteinExistence type="predicted"/>
<evidence type="ECO:0000256" key="4">
    <source>
        <dbReference type="ARBA" id="ARBA00023136"/>
    </source>
</evidence>
<evidence type="ECO:0000313" key="8">
    <source>
        <dbReference type="Proteomes" id="UP000654670"/>
    </source>
</evidence>
<dbReference type="GO" id="GO:0055085">
    <property type="term" value="P:transmembrane transport"/>
    <property type="evidence" value="ECO:0007669"/>
    <property type="project" value="InterPro"/>
</dbReference>
<evidence type="ECO:0000256" key="3">
    <source>
        <dbReference type="ARBA" id="ARBA00022989"/>
    </source>
</evidence>
<feature type="transmembrane region" description="Helical" evidence="5">
    <location>
        <begin position="128"/>
        <end position="150"/>
    </location>
</feature>
<feature type="transmembrane region" description="Helical" evidence="5">
    <location>
        <begin position="55"/>
        <end position="75"/>
    </location>
</feature>
<dbReference type="InterPro" id="IPR050367">
    <property type="entry name" value="APC_superfamily"/>
</dbReference>
<organism evidence="7 8">
    <name type="scientific">Sporolactobacillus putidus</name>
    <dbReference type="NCBI Taxonomy" id="492735"/>
    <lineage>
        <taxon>Bacteria</taxon>
        <taxon>Bacillati</taxon>
        <taxon>Bacillota</taxon>
        <taxon>Bacilli</taxon>
        <taxon>Bacillales</taxon>
        <taxon>Sporolactobacillaceae</taxon>
        <taxon>Sporolactobacillus</taxon>
    </lineage>
</organism>
<protein>
    <submittedName>
        <fullName evidence="7">Amino acid permease</fullName>
    </submittedName>
</protein>
<gene>
    <name evidence="7" type="ORF">GCM10007968_21300</name>
</gene>
<dbReference type="Pfam" id="PF00324">
    <property type="entry name" value="AA_permease"/>
    <property type="match status" value="1"/>
</dbReference>
<dbReference type="RefSeq" id="WP_188803151.1">
    <property type="nucleotide sequence ID" value="NZ_BMOK01000008.1"/>
</dbReference>
<dbReference type="Proteomes" id="UP000654670">
    <property type="component" value="Unassembled WGS sequence"/>
</dbReference>
<name>A0A917S469_9BACL</name>
<feature type="transmembrane region" description="Helical" evidence="5">
    <location>
        <begin position="204"/>
        <end position="226"/>
    </location>
</feature>
<feature type="transmembrane region" description="Helical" evidence="5">
    <location>
        <begin position="375"/>
        <end position="393"/>
    </location>
</feature>
<keyword evidence="4 5" id="KW-0472">Membrane</keyword>
<dbReference type="Gene3D" id="1.20.1740.10">
    <property type="entry name" value="Amino acid/polyamine transporter I"/>
    <property type="match status" value="1"/>
</dbReference>
<dbReference type="PANTHER" id="PTHR42770">
    <property type="entry name" value="AMINO ACID TRANSPORTER-RELATED"/>
    <property type="match status" value="1"/>
</dbReference>
<dbReference type="GO" id="GO:0016020">
    <property type="term" value="C:membrane"/>
    <property type="evidence" value="ECO:0007669"/>
    <property type="project" value="UniProtKB-SubCell"/>
</dbReference>
<reference evidence="7" key="2">
    <citation type="submission" date="2020-09" db="EMBL/GenBank/DDBJ databases">
        <authorList>
            <person name="Sun Q."/>
            <person name="Ohkuma M."/>
        </authorList>
    </citation>
    <scope>NUCLEOTIDE SEQUENCE</scope>
    <source>
        <strain evidence="7">JCM 15325</strain>
    </source>
</reference>
<evidence type="ECO:0000256" key="5">
    <source>
        <dbReference type="SAM" id="Phobius"/>
    </source>
</evidence>
<dbReference type="EMBL" id="BMOK01000008">
    <property type="protein sequence ID" value="GGL57015.1"/>
    <property type="molecule type" value="Genomic_DNA"/>
</dbReference>
<sequence length="465" mass="49906">MSHSMVNAPSEKSGLRSQCLSFIEVLGQSIANIAPTATPAITIPVVFATSGNATWIAYVFATLAIILLSLQINVFSKRSATTGALYTYISEGIGSAGGFVSGSGLVFSYLVTGSAVLCGFANYANNLLAYAGIQLSPALIIIMGTAVAWFMTYKGVELSAKVMLVFEAISVTLITLLGLLVLIHHGFNLGTSQFNLKGVSFDSIRLGLVFAFFSFVGFESATAMGREAKEPLRNIPRAVIGSGVFVGIFFVVMSLIMVMGFAGSKTSLGESTAPLTYLAQQSHVGILGFLISIGAMVSFWSCGVASITAAARVMLHMSHEGYLPDAISKCHKTNKTPYIAIMVCSIVVGGIPVVLEWLRSSNMDVYNWTGSMAVYGFLINYLLVTVSAPLLLYKLKELKWSHIVTAALSFILLCIPLIGSVYPFPAFPMAVLPIIFLAWLIISLVFYIFVKQHNSLQENPNTEQI</sequence>
<accession>A0A917S469</accession>
<reference evidence="7" key="1">
    <citation type="journal article" date="2014" name="Int. J. Syst. Evol. Microbiol.">
        <title>Complete genome sequence of Corynebacterium casei LMG S-19264T (=DSM 44701T), isolated from a smear-ripened cheese.</title>
        <authorList>
            <consortium name="US DOE Joint Genome Institute (JGI-PGF)"/>
            <person name="Walter F."/>
            <person name="Albersmeier A."/>
            <person name="Kalinowski J."/>
            <person name="Ruckert C."/>
        </authorList>
    </citation>
    <scope>NUCLEOTIDE SEQUENCE</scope>
    <source>
        <strain evidence="7">JCM 15325</strain>
    </source>
</reference>
<feature type="domain" description="Amino acid permease/ SLC12A" evidence="6">
    <location>
        <begin position="26"/>
        <end position="454"/>
    </location>
</feature>
<comment type="caution">
    <text evidence="7">The sequence shown here is derived from an EMBL/GenBank/DDBJ whole genome shotgun (WGS) entry which is preliminary data.</text>
</comment>
<evidence type="ECO:0000313" key="7">
    <source>
        <dbReference type="EMBL" id="GGL57015.1"/>
    </source>
</evidence>
<dbReference type="PIRSF" id="PIRSF006060">
    <property type="entry name" value="AA_transporter"/>
    <property type="match status" value="1"/>
</dbReference>
<feature type="transmembrane region" description="Helical" evidence="5">
    <location>
        <begin position="400"/>
        <end position="424"/>
    </location>
</feature>
<dbReference type="InterPro" id="IPR004841">
    <property type="entry name" value="AA-permease/SLC12A_dom"/>
</dbReference>
<feature type="transmembrane region" description="Helical" evidence="5">
    <location>
        <begin position="336"/>
        <end position="355"/>
    </location>
</feature>
<feature type="transmembrane region" description="Helical" evidence="5">
    <location>
        <begin position="162"/>
        <end position="184"/>
    </location>
</feature>
<keyword evidence="2 5" id="KW-0812">Transmembrane</keyword>
<evidence type="ECO:0000256" key="2">
    <source>
        <dbReference type="ARBA" id="ARBA00022692"/>
    </source>
</evidence>
<feature type="transmembrane region" description="Helical" evidence="5">
    <location>
        <begin position="96"/>
        <end position="122"/>
    </location>
</feature>
<keyword evidence="3 5" id="KW-1133">Transmembrane helix</keyword>